<accession>A0AAD7G5N0</accession>
<feature type="transmembrane region" description="Helical" evidence="1">
    <location>
        <begin position="88"/>
        <end position="106"/>
    </location>
</feature>
<feature type="transmembrane region" description="Helical" evidence="1">
    <location>
        <begin position="118"/>
        <end position="138"/>
    </location>
</feature>
<sequence length="308" mass="34066">METTNDNTYGLLFIAVAISSLLYGAGILQFWMYIRKYHSQDSMVVKALVIAVLICDTCQQVLLCHAVYIYLVSSISNKTILPSVVDTLMIELFFSCAISTMVQQFYCWRIYKIGQSVVLAAAVSLVSWTSCAVLIAYSVKAVQLKQLAEVIDLKTLSIAANSLSAAADVTISVVLVILLHSAKTGFTRSTDLINRLMVFTFNTGLPTSLCALLATICIAAFPETFLYIFFFLLLGRLYTNSLLVTLNSREYIKSSSEHASREQYSLENSGRPRMPAAPTRDASAITIRIETDTMHDFHSSSQDLKSSH</sequence>
<evidence type="ECO:0000313" key="4">
    <source>
        <dbReference type="Proteomes" id="UP001221757"/>
    </source>
</evidence>
<keyword evidence="1" id="KW-1133">Transmembrane helix</keyword>
<comment type="caution">
    <text evidence="3">The sequence shown here is derived from an EMBL/GenBank/DDBJ whole genome shotgun (WGS) entry which is preliminary data.</text>
</comment>
<dbReference type="Pfam" id="PF20152">
    <property type="entry name" value="DUF6534"/>
    <property type="match status" value="1"/>
</dbReference>
<dbReference type="PANTHER" id="PTHR40465:SF1">
    <property type="entry name" value="DUF6534 DOMAIN-CONTAINING PROTEIN"/>
    <property type="match status" value="1"/>
</dbReference>
<dbReference type="PANTHER" id="PTHR40465">
    <property type="entry name" value="CHROMOSOME 1, WHOLE GENOME SHOTGUN SEQUENCE"/>
    <property type="match status" value="1"/>
</dbReference>
<feature type="transmembrane region" description="Helical" evidence="1">
    <location>
        <begin position="44"/>
        <end position="68"/>
    </location>
</feature>
<evidence type="ECO:0000313" key="3">
    <source>
        <dbReference type="EMBL" id="KAJ7658124.1"/>
    </source>
</evidence>
<keyword evidence="4" id="KW-1185">Reference proteome</keyword>
<reference evidence="3" key="1">
    <citation type="submission" date="2023-03" db="EMBL/GenBank/DDBJ databases">
        <title>Massive genome expansion in bonnet fungi (Mycena s.s.) driven by repeated elements and novel gene families across ecological guilds.</title>
        <authorList>
            <consortium name="Lawrence Berkeley National Laboratory"/>
            <person name="Harder C.B."/>
            <person name="Miyauchi S."/>
            <person name="Viragh M."/>
            <person name="Kuo A."/>
            <person name="Thoen E."/>
            <person name="Andreopoulos B."/>
            <person name="Lu D."/>
            <person name="Skrede I."/>
            <person name="Drula E."/>
            <person name="Henrissat B."/>
            <person name="Morin E."/>
            <person name="Kohler A."/>
            <person name="Barry K."/>
            <person name="LaButti K."/>
            <person name="Morin E."/>
            <person name="Salamov A."/>
            <person name="Lipzen A."/>
            <person name="Mereny Z."/>
            <person name="Hegedus B."/>
            <person name="Baldrian P."/>
            <person name="Stursova M."/>
            <person name="Weitz H."/>
            <person name="Taylor A."/>
            <person name="Grigoriev I.V."/>
            <person name="Nagy L.G."/>
            <person name="Martin F."/>
            <person name="Kauserud H."/>
        </authorList>
    </citation>
    <scope>NUCLEOTIDE SEQUENCE</scope>
    <source>
        <strain evidence="3">CBHHK067</strain>
    </source>
</reference>
<feature type="transmembrane region" description="Helical" evidence="1">
    <location>
        <begin position="158"/>
        <end position="179"/>
    </location>
</feature>
<dbReference type="AlphaFoldDB" id="A0AAD7G5N0"/>
<dbReference type="Proteomes" id="UP001221757">
    <property type="component" value="Unassembled WGS sequence"/>
</dbReference>
<dbReference type="EMBL" id="JARKIE010000282">
    <property type="protein sequence ID" value="KAJ7658124.1"/>
    <property type="molecule type" value="Genomic_DNA"/>
</dbReference>
<keyword evidence="1" id="KW-0812">Transmembrane</keyword>
<keyword evidence="1" id="KW-0472">Membrane</keyword>
<organism evidence="3 4">
    <name type="scientific">Mycena rosella</name>
    <name type="common">Pink bonnet</name>
    <name type="synonym">Agaricus rosellus</name>
    <dbReference type="NCBI Taxonomy" id="1033263"/>
    <lineage>
        <taxon>Eukaryota</taxon>
        <taxon>Fungi</taxon>
        <taxon>Dikarya</taxon>
        <taxon>Basidiomycota</taxon>
        <taxon>Agaricomycotina</taxon>
        <taxon>Agaricomycetes</taxon>
        <taxon>Agaricomycetidae</taxon>
        <taxon>Agaricales</taxon>
        <taxon>Marasmiineae</taxon>
        <taxon>Mycenaceae</taxon>
        <taxon>Mycena</taxon>
    </lineage>
</organism>
<dbReference type="InterPro" id="IPR045339">
    <property type="entry name" value="DUF6534"/>
</dbReference>
<feature type="domain" description="DUF6534" evidence="2">
    <location>
        <begin position="164"/>
        <end position="251"/>
    </location>
</feature>
<evidence type="ECO:0000259" key="2">
    <source>
        <dbReference type="Pfam" id="PF20152"/>
    </source>
</evidence>
<gene>
    <name evidence="3" type="ORF">B0H17DRAFT_1097220</name>
</gene>
<feature type="transmembrane region" description="Helical" evidence="1">
    <location>
        <begin position="12"/>
        <end position="32"/>
    </location>
</feature>
<evidence type="ECO:0000256" key="1">
    <source>
        <dbReference type="SAM" id="Phobius"/>
    </source>
</evidence>
<name>A0AAD7G5N0_MYCRO</name>
<protein>
    <recommendedName>
        <fullName evidence="2">DUF6534 domain-containing protein</fullName>
    </recommendedName>
</protein>
<proteinExistence type="predicted"/>